<dbReference type="OrthoDB" id="2679545at2"/>
<dbReference type="PATRIC" id="fig|47500.8.peg.3503"/>
<gene>
    <name evidence="2" type="ORF">AF333_24695</name>
    <name evidence="3" type="ORF">SAMN04487909_101416</name>
</gene>
<protein>
    <submittedName>
        <fullName evidence="3">Uncharacterized protein YoxC, contains an MCP-like domain</fullName>
    </submittedName>
</protein>
<dbReference type="EMBL" id="LGUG01000004">
    <property type="protein sequence ID" value="KON98162.1"/>
    <property type="molecule type" value="Genomic_DNA"/>
</dbReference>
<evidence type="ECO:0000313" key="4">
    <source>
        <dbReference type="Proteomes" id="UP000037269"/>
    </source>
</evidence>
<proteinExistence type="predicted"/>
<dbReference type="PANTHER" id="PTHR40070:SF1">
    <property type="entry name" value="UPF0478 PROTEIN YTXG"/>
    <property type="match status" value="1"/>
</dbReference>
<dbReference type="PANTHER" id="PTHR40070">
    <property type="entry name" value="UPF0478 PROTEIN YTXG"/>
    <property type="match status" value="1"/>
</dbReference>
<evidence type="ECO:0000313" key="3">
    <source>
        <dbReference type="EMBL" id="SDI06496.1"/>
    </source>
</evidence>
<reference evidence="3 5" key="2">
    <citation type="submission" date="2016-10" db="EMBL/GenBank/DDBJ databases">
        <authorList>
            <person name="de Groot N.N."/>
        </authorList>
    </citation>
    <scope>NUCLEOTIDE SEQUENCE [LARGE SCALE GENOMIC DNA]</scope>
    <source>
        <strain evidence="3 5">DSM 2895</strain>
    </source>
</reference>
<dbReference type="EMBL" id="FNED01000001">
    <property type="protein sequence ID" value="SDI06496.1"/>
    <property type="molecule type" value="Genomic_DNA"/>
</dbReference>
<keyword evidence="1" id="KW-0472">Membrane</keyword>
<dbReference type="STRING" id="47500.AF333_24695"/>
<reference evidence="2 4" key="1">
    <citation type="submission" date="2015-07" db="EMBL/GenBank/DDBJ databases">
        <title>Fjat-14205 dsm 2895.</title>
        <authorList>
            <person name="Liu B."/>
            <person name="Wang J."/>
            <person name="Zhu Y."/>
            <person name="Liu G."/>
            <person name="Chen Q."/>
            <person name="Chen Z."/>
            <person name="Lan J."/>
            <person name="Che J."/>
            <person name="Ge C."/>
            <person name="Shi H."/>
            <person name="Pan Z."/>
            <person name="Liu X."/>
        </authorList>
    </citation>
    <scope>NUCLEOTIDE SEQUENCE [LARGE SCALE GENOMIC DNA]</scope>
    <source>
        <strain evidence="2 4">DSM 2895</strain>
    </source>
</reference>
<dbReference type="Proteomes" id="UP000037269">
    <property type="component" value="Unassembled WGS sequence"/>
</dbReference>
<dbReference type="RefSeq" id="WP_043068090.1">
    <property type="nucleotide sequence ID" value="NZ_BJOA01000004.1"/>
</dbReference>
<organism evidence="2 4">
    <name type="scientific">Aneurinibacillus migulanus</name>
    <name type="common">Bacillus migulanus</name>
    <dbReference type="NCBI Taxonomy" id="47500"/>
    <lineage>
        <taxon>Bacteria</taxon>
        <taxon>Bacillati</taxon>
        <taxon>Bacillota</taxon>
        <taxon>Bacilli</taxon>
        <taxon>Bacillales</taxon>
        <taxon>Paenibacillaceae</taxon>
        <taxon>Aneurinibacillus group</taxon>
        <taxon>Aneurinibacillus</taxon>
    </lineage>
</organism>
<keyword evidence="1" id="KW-0812">Transmembrane</keyword>
<keyword evidence="1" id="KW-1133">Transmembrane helix</keyword>
<accession>A0A0D1UY86</accession>
<dbReference type="GeneID" id="42308323"/>
<feature type="transmembrane region" description="Helical" evidence="1">
    <location>
        <begin position="6"/>
        <end position="27"/>
    </location>
</feature>
<keyword evidence="4" id="KW-1185">Reference proteome</keyword>
<evidence type="ECO:0000256" key="1">
    <source>
        <dbReference type="SAM" id="Phobius"/>
    </source>
</evidence>
<dbReference type="Pfam" id="PF06103">
    <property type="entry name" value="DUF948"/>
    <property type="match status" value="1"/>
</dbReference>
<name>A0A0D1UY86_ANEMI</name>
<dbReference type="AlphaFoldDB" id="A0A0D1UY86"/>
<evidence type="ECO:0000313" key="2">
    <source>
        <dbReference type="EMBL" id="KON98162.1"/>
    </source>
</evidence>
<dbReference type="Proteomes" id="UP000182836">
    <property type="component" value="Unassembled WGS sequence"/>
</dbReference>
<evidence type="ECO:0000313" key="5">
    <source>
        <dbReference type="Proteomes" id="UP000182836"/>
    </source>
</evidence>
<sequence length="147" mass="16183">MELAITIAVIVVAIAVAILTIYMVIFFRNLIPLIRNTDETVRRVQGNVDQLMASVDVSLGEMNRISSDIATKMDKLDSSFEAVDSIGRGLTIASETVQEKMVTKDRRWADKISELAAAGFSIYQGVNKLRQQKATAQSPTQQPSSHI</sequence>
<dbReference type="InterPro" id="IPR009293">
    <property type="entry name" value="UPF0478"/>
</dbReference>